<dbReference type="OrthoDB" id="5582182at2759"/>
<gene>
    <name evidence="2" type="ORF">O181_007135</name>
</gene>
<evidence type="ECO:0000256" key="1">
    <source>
        <dbReference type="SAM" id="MobiDB-lite"/>
    </source>
</evidence>
<feature type="compositionally biased region" description="Basic residues" evidence="1">
    <location>
        <begin position="101"/>
        <end position="110"/>
    </location>
</feature>
<reference evidence="2" key="1">
    <citation type="submission" date="2021-03" db="EMBL/GenBank/DDBJ databases">
        <title>Draft genome sequence of rust myrtle Austropuccinia psidii MF-1, a brazilian biotype.</title>
        <authorList>
            <person name="Quecine M.C."/>
            <person name="Pachon D.M.R."/>
            <person name="Bonatelli M.L."/>
            <person name="Correr F.H."/>
            <person name="Franceschini L.M."/>
            <person name="Leite T.F."/>
            <person name="Margarido G.R.A."/>
            <person name="Almeida C.A."/>
            <person name="Ferrarezi J.A."/>
            <person name="Labate C.A."/>
        </authorList>
    </citation>
    <scope>NUCLEOTIDE SEQUENCE</scope>
    <source>
        <strain evidence="2">MF-1</strain>
    </source>
</reference>
<feature type="compositionally biased region" description="Basic and acidic residues" evidence="1">
    <location>
        <begin position="111"/>
        <end position="128"/>
    </location>
</feature>
<evidence type="ECO:0000313" key="2">
    <source>
        <dbReference type="EMBL" id="MBW0467420.1"/>
    </source>
</evidence>
<comment type="caution">
    <text evidence="2">The sequence shown here is derived from an EMBL/GenBank/DDBJ whole genome shotgun (WGS) entry which is preliminary data.</text>
</comment>
<dbReference type="Proteomes" id="UP000765509">
    <property type="component" value="Unassembled WGS sequence"/>
</dbReference>
<organism evidence="2 3">
    <name type="scientific">Austropuccinia psidii MF-1</name>
    <dbReference type="NCBI Taxonomy" id="1389203"/>
    <lineage>
        <taxon>Eukaryota</taxon>
        <taxon>Fungi</taxon>
        <taxon>Dikarya</taxon>
        <taxon>Basidiomycota</taxon>
        <taxon>Pucciniomycotina</taxon>
        <taxon>Pucciniomycetes</taxon>
        <taxon>Pucciniales</taxon>
        <taxon>Sphaerophragmiaceae</taxon>
        <taxon>Austropuccinia</taxon>
    </lineage>
</organism>
<name>A0A9Q3BLS6_9BASI</name>
<accession>A0A9Q3BLS6</accession>
<feature type="region of interest" description="Disordered" evidence="1">
    <location>
        <begin position="70"/>
        <end position="128"/>
    </location>
</feature>
<evidence type="ECO:0000313" key="3">
    <source>
        <dbReference type="Proteomes" id="UP000765509"/>
    </source>
</evidence>
<dbReference type="AlphaFoldDB" id="A0A9Q3BLS6"/>
<sequence>MKESGHVSLYIADFRSVMSIIGDWGEREYIHVYIRGLELRLLEQFASHPGNFDILQELMDITLELDTGYHERQKKKDSHKETKPPVTASNSLRPPQDSSSRKPHQKKNKKEKNIQVSKDKPHASLINKDKKLIFSEKERRIKEGLCTYCGWKNPIEKWLKRHQNRSWSSRGFPNKKGKS</sequence>
<keyword evidence="3" id="KW-1185">Reference proteome</keyword>
<proteinExistence type="predicted"/>
<dbReference type="EMBL" id="AVOT02001577">
    <property type="protein sequence ID" value="MBW0467420.1"/>
    <property type="molecule type" value="Genomic_DNA"/>
</dbReference>
<feature type="compositionally biased region" description="Polar residues" evidence="1">
    <location>
        <begin position="87"/>
        <end position="98"/>
    </location>
</feature>
<protein>
    <submittedName>
        <fullName evidence="2">Uncharacterized protein</fullName>
    </submittedName>
</protein>